<protein>
    <submittedName>
        <fullName evidence="1">Unannotated protein</fullName>
    </submittedName>
</protein>
<name>A0A6J6QEI9_9ZZZZ</name>
<dbReference type="EMBL" id="CAEZXV010000108">
    <property type="protein sequence ID" value="CAB4707853.1"/>
    <property type="molecule type" value="Genomic_DNA"/>
</dbReference>
<dbReference type="InterPro" id="IPR007497">
    <property type="entry name" value="SIMPL/DUF541"/>
</dbReference>
<dbReference type="InterPro" id="IPR052022">
    <property type="entry name" value="26kDa_periplasmic_antigen"/>
</dbReference>
<dbReference type="Gene3D" id="3.30.110.170">
    <property type="entry name" value="Protein of unknown function (DUF541), domain 1"/>
    <property type="match status" value="1"/>
</dbReference>
<sequence length="250" mass="25977">MSNEFQEKKLTRRSITVIASALILAVGMGYGLSLVGNGLSAKAGNSITVTGSAKTSAVADNVVWTLNVSEMSQQVSVAVKKIGTSVDALSKYLISGGLSSEAIEVGGVTTYANNEYVNGNSTGRIISYQANQNVTIRSKDVELVKKLSNGMGSLLQTGVNINNYGPMFYVSNLDKLRPKLLAEAMVDAKARGVSITKAVGSKLGPVLAVTSGPVQVTQPDSVDTSAGGMYDTSSIPKSVSVTVSVSFKVN</sequence>
<dbReference type="PANTHER" id="PTHR34387">
    <property type="entry name" value="SLR1258 PROTEIN"/>
    <property type="match status" value="1"/>
</dbReference>
<dbReference type="PANTHER" id="PTHR34387:SF2">
    <property type="entry name" value="SLR1258 PROTEIN"/>
    <property type="match status" value="1"/>
</dbReference>
<proteinExistence type="predicted"/>
<dbReference type="GO" id="GO:0006974">
    <property type="term" value="P:DNA damage response"/>
    <property type="evidence" value="ECO:0007669"/>
    <property type="project" value="TreeGrafter"/>
</dbReference>
<evidence type="ECO:0000313" key="1">
    <source>
        <dbReference type="EMBL" id="CAB4707853.1"/>
    </source>
</evidence>
<dbReference type="Gene3D" id="3.30.70.2970">
    <property type="entry name" value="Protein of unknown function (DUF541), domain 2"/>
    <property type="match status" value="1"/>
</dbReference>
<dbReference type="Pfam" id="PF04402">
    <property type="entry name" value="SIMPL"/>
    <property type="match status" value="1"/>
</dbReference>
<gene>
    <name evidence="1" type="ORF">UFOPK2598_00931</name>
</gene>
<organism evidence="1">
    <name type="scientific">freshwater metagenome</name>
    <dbReference type="NCBI Taxonomy" id="449393"/>
    <lineage>
        <taxon>unclassified sequences</taxon>
        <taxon>metagenomes</taxon>
        <taxon>ecological metagenomes</taxon>
    </lineage>
</organism>
<accession>A0A6J6QEI9</accession>
<dbReference type="AlphaFoldDB" id="A0A6J6QEI9"/>
<reference evidence="1" key="1">
    <citation type="submission" date="2020-05" db="EMBL/GenBank/DDBJ databases">
        <authorList>
            <person name="Chiriac C."/>
            <person name="Salcher M."/>
            <person name="Ghai R."/>
            <person name="Kavagutti S V."/>
        </authorList>
    </citation>
    <scope>NUCLEOTIDE SEQUENCE</scope>
</reference>